<comment type="caution">
    <text evidence="1">The sequence shown here is derived from an EMBL/GenBank/DDBJ whole genome shotgun (WGS) entry which is preliminary data.</text>
</comment>
<dbReference type="HOGENOM" id="CLU_3078406_0_0_9"/>
<dbReference type="Proteomes" id="UP000003490">
    <property type="component" value="Unassembled WGS sequence"/>
</dbReference>
<organism evidence="1 2">
    <name type="scientific">[Clostridium] leptum DSM 753</name>
    <dbReference type="NCBI Taxonomy" id="428125"/>
    <lineage>
        <taxon>Bacteria</taxon>
        <taxon>Bacillati</taxon>
        <taxon>Bacillota</taxon>
        <taxon>Clostridia</taxon>
        <taxon>Eubacteriales</taxon>
        <taxon>Oscillospiraceae</taxon>
        <taxon>Oscillospiraceae incertae sedis</taxon>
    </lineage>
</organism>
<reference evidence="1 2" key="1">
    <citation type="submission" date="2007-08" db="EMBL/GenBank/DDBJ databases">
        <title>Draft genome sequence of Clostridium leptum (DSM 753).</title>
        <authorList>
            <person name="Sudarsanam P."/>
            <person name="Ley R."/>
            <person name="Guruge J."/>
            <person name="Turnbaugh P.J."/>
            <person name="Mahowald M."/>
            <person name="Liep D."/>
            <person name="Gordon J."/>
        </authorList>
    </citation>
    <scope>NUCLEOTIDE SEQUENCE [LARGE SCALE GENOMIC DNA]</scope>
    <source>
        <strain evidence="1 2">DSM 753</strain>
    </source>
</reference>
<proteinExistence type="predicted"/>
<protein>
    <submittedName>
        <fullName evidence="1">Uncharacterized protein</fullName>
    </submittedName>
</protein>
<evidence type="ECO:0000313" key="2">
    <source>
        <dbReference type="Proteomes" id="UP000003490"/>
    </source>
</evidence>
<dbReference type="EMBL" id="ABCB02000014">
    <property type="protein sequence ID" value="EDO62543.1"/>
    <property type="molecule type" value="Genomic_DNA"/>
</dbReference>
<reference evidence="1 2" key="2">
    <citation type="submission" date="2007-08" db="EMBL/GenBank/DDBJ databases">
        <authorList>
            <person name="Fulton L."/>
            <person name="Clifton S."/>
            <person name="Fulton B."/>
            <person name="Xu J."/>
            <person name="Minx P."/>
            <person name="Pepin K.H."/>
            <person name="Johnson M."/>
            <person name="Thiruvilangam P."/>
            <person name="Bhonagiri V."/>
            <person name="Nash W.E."/>
            <person name="Wang C."/>
            <person name="Mardis E.R."/>
            <person name="Wilson R.K."/>
        </authorList>
    </citation>
    <scope>NUCLEOTIDE SEQUENCE [LARGE SCALE GENOMIC DNA]</scope>
    <source>
        <strain evidence="1 2">DSM 753</strain>
    </source>
</reference>
<sequence>MAFYQSFPLCVSALRGCKAIKKGRTSSLEVLPTDSQNRKKILSASIGFTVNK</sequence>
<accession>A7VQ38</accession>
<evidence type="ECO:0000313" key="1">
    <source>
        <dbReference type="EMBL" id="EDO62543.1"/>
    </source>
</evidence>
<gene>
    <name evidence="1" type="ORF">CLOLEP_00665</name>
</gene>
<name>A7VQ38_9FIRM</name>
<dbReference type="AlphaFoldDB" id="A7VQ38"/>